<keyword evidence="3" id="KW-1015">Disulfide bond</keyword>
<dbReference type="KEGG" id="doe:DENOEST_0151"/>
<keyword evidence="8" id="KW-1185">Reference proteome</keyword>
<protein>
    <recommendedName>
        <fullName evidence="3">Thiol:disulfide interchange protein</fullName>
    </recommendedName>
</protein>
<comment type="subcellular location">
    <subcellularLocation>
        <location evidence="3">Periplasm</location>
    </subcellularLocation>
</comment>
<accession>A0A6S6XT37</accession>
<dbReference type="EMBL" id="LR778301">
    <property type="protein sequence ID" value="CAB1367323.1"/>
    <property type="molecule type" value="Genomic_DNA"/>
</dbReference>
<dbReference type="CDD" id="cd03019">
    <property type="entry name" value="DsbA_DsbA"/>
    <property type="match status" value="1"/>
</dbReference>
<comment type="similarity">
    <text evidence="3">Belongs to the thioredoxin family.</text>
</comment>
<dbReference type="InterPro" id="IPR050824">
    <property type="entry name" value="Thiol_disulfide_DsbA"/>
</dbReference>
<dbReference type="Gene3D" id="3.40.30.10">
    <property type="entry name" value="Glutaredoxin"/>
    <property type="match status" value="1"/>
</dbReference>
<dbReference type="AlphaFoldDB" id="A0A6S6XT37"/>
<evidence type="ECO:0000256" key="4">
    <source>
        <dbReference type="PIRSR" id="PIRSR001488-1"/>
    </source>
</evidence>
<dbReference type="GO" id="GO:0015036">
    <property type="term" value="F:disulfide oxidoreductase activity"/>
    <property type="evidence" value="ECO:0007669"/>
    <property type="project" value="UniProtKB-ARBA"/>
</dbReference>
<evidence type="ECO:0000256" key="3">
    <source>
        <dbReference type="PIRNR" id="PIRNR001488"/>
    </source>
</evidence>
<evidence type="ECO:0000313" key="7">
    <source>
        <dbReference type="EMBL" id="CAB1367323.1"/>
    </source>
</evidence>
<sequence>MRLMKSLFAVLFLVLATAAGAAELMEGKDYTVLNPPQSTESPGKVEVSEFFWYGCPHCFHFEGALNQWLKTLPKDVSFRRVPGAAKPWMPGAKLFYALEAMGLEDKLHAQIFSAIHESRDLHPIKEEGFPEWLAKKGVDTKKFSDTYSSFAIQSKVQRAMQLNAGHRIDAVPAIVINGRYRIVDPAEMTPEKFMAVANALVAKARAEQGRK</sequence>
<feature type="signal peptide" evidence="5">
    <location>
        <begin position="1"/>
        <end position="21"/>
    </location>
</feature>
<keyword evidence="3" id="KW-0574">Periplasm</keyword>
<organism evidence="7 8">
    <name type="scientific">Denitratisoma oestradiolicum</name>
    <dbReference type="NCBI Taxonomy" id="311182"/>
    <lineage>
        <taxon>Bacteria</taxon>
        <taxon>Pseudomonadati</taxon>
        <taxon>Pseudomonadota</taxon>
        <taxon>Betaproteobacteria</taxon>
        <taxon>Nitrosomonadales</taxon>
        <taxon>Sterolibacteriaceae</taxon>
        <taxon>Denitratisoma</taxon>
    </lineage>
</organism>
<dbReference type="GO" id="GO:0042597">
    <property type="term" value="C:periplasmic space"/>
    <property type="evidence" value="ECO:0007669"/>
    <property type="project" value="UniProtKB-SubCell"/>
</dbReference>
<dbReference type="PIRSF" id="PIRSF001488">
    <property type="entry name" value="Tdi_protein"/>
    <property type="match status" value="1"/>
</dbReference>
<evidence type="ECO:0000256" key="1">
    <source>
        <dbReference type="ARBA" id="ARBA00022729"/>
    </source>
</evidence>
<keyword evidence="2" id="KW-0676">Redox-active center</keyword>
<dbReference type="PROSITE" id="PS00194">
    <property type="entry name" value="THIOREDOXIN_1"/>
    <property type="match status" value="1"/>
</dbReference>
<proteinExistence type="inferred from homology"/>
<evidence type="ECO:0000256" key="5">
    <source>
        <dbReference type="SAM" id="SignalP"/>
    </source>
</evidence>
<dbReference type="InterPro" id="IPR017937">
    <property type="entry name" value="Thioredoxin_CS"/>
</dbReference>
<dbReference type="InterPro" id="IPR023205">
    <property type="entry name" value="DsbA/DsbL"/>
</dbReference>
<dbReference type="Pfam" id="PF13462">
    <property type="entry name" value="Thioredoxin_4"/>
    <property type="match status" value="1"/>
</dbReference>
<dbReference type="RefSeq" id="WP_170228154.1">
    <property type="nucleotide sequence ID" value="NZ_LR778301.1"/>
</dbReference>
<evidence type="ECO:0000313" key="8">
    <source>
        <dbReference type="Proteomes" id="UP000515733"/>
    </source>
</evidence>
<feature type="chain" id="PRO_5028401686" description="Thiol:disulfide interchange protein" evidence="5">
    <location>
        <begin position="22"/>
        <end position="211"/>
    </location>
</feature>
<dbReference type="PANTHER" id="PTHR35891:SF3">
    <property type="entry name" value="THIOL:DISULFIDE INTERCHANGE PROTEIN DSBL"/>
    <property type="match status" value="1"/>
</dbReference>
<feature type="domain" description="Thioredoxin" evidence="6">
    <location>
        <begin position="13"/>
        <end position="202"/>
    </location>
</feature>
<reference evidence="7 8" key="1">
    <citation type="submission" date="2020-03" db="EMBL/GenBank/DDBJ databases">
        <authorList>
            <consortium name="Genoscope - CEA"/>
            <person name="William W."/>
        </authorList>
    </citation>
    <scope>NUCLEOTIDE SEQUENCE [LARGE SCALE GENOMIC DNA]</scope>
    <source>
        <strain evidence="8">DSM 16959</strain>
    </source>
</reference>
<keyword evidence="1 5" id="KW-0732">Signal</keyword>
<dbReference type="PANTHER" id="PTHR35891">
    <property type="entry name" value="THIOL:DISULFIDE INTERCHANGE PROTEIN DSBA"/>
    <property type="match status" value="1"/>
</dbReference>
<dbReference type="SUPFAM" id="SSF52833">
    <property type="entry name" value="Thioredoxin-like"/>
    <property type="match status" value="1"/>
</dbReference>
<gene>
    <name evidence="7" type="primary">dsbA</name>
    <name evidence="7" type="ORF">DENOEST_0151</name>
</gene>
<dbReference type="Proteomes" id="UP000515733">
    <property type="component" value="Chromosome"/>
</dbReference>
<dbReference type="InterPro" id="IPR013766">
    <property type="entry name" value="Thioredoxin_domain"/>
</dbReference>
<dbReference type="InterPro" id="IPR036249">
    <property type="entry name" value="Thioredoxin-like_sf"/>
</dbReference>
<feature type="disulfide bond" description="Redox-active" evidence="4">
    <location>
        <begin position="55"/>
        <end position="58"/>
    </location>
</feature>
<dbReference type="PROSITE" id="PS51352">
    <property type="entry name" value="THIOREDOXIN_2"/>
    <property type="match status" value="1"/>
</dbReference>
<evidence type="ECO:0000259" key="6">
    <source>
        <dbReference type="PROSITE" id="PS51352"/>
    </source>
</evidence>
<name>A0A6S6XT37_9PROT</name>
<evidence type="ECO:0000256" key="2">
    <source>
        <dbReference type="ARBA" id="ARBA00023284"/>
    </source>
</evidence>
<dbReference type="InterPro" id="IPR012336">
    <property type="entry name" value="Thioredoxin-like_fold"/>
</dbReference>